<dbReference type="PANTHER" id="PTHR34043">
    <property type="entry name" value="ALPHA/BETA-HYDROLASES SUPERFAMILY PROTEIN"/>
    <property type="match status" value="1"/>
</dbReference>
<accession>A0A5C3QC81</accession>
<keyword evidence="5" id="KW-0443">Lipid metabolism</keyword>
<protein>
    <recommendedName>
        <fullName evidence="7">Lipase-like C-terminal domain-containing protein</fullName>
    </recommendedName>
</protein>
<sequence>MDTTDLSHNLIDAQIPSTTNSDSALSLCPLVIVEGFFGTAGALLWGKFEEYMHLDERDEKSGSTARRQVVFASVGPVSSLHDRACELYYAIKGGVVDYGEAHSSANNHKRFGRDRGAGLYPQWSTTHPIHMLGHSIGGSTIIKLQHMLATGFFPDAHPDMILSISSISSPFRGTQLSYILGERLTSAPSVRPLSLGSLFTKVVHVLSYVSPFLPTWLDFHTESRSMSLYETSVLELCGQLWKSDWAESRDATPFDVTFGAAEEREGEGEGRVWGGTWYRSWAAVCTKKSDDGFAHAPILATLLLPPMYICSKLLASFDYTAVKPTPSFIFANETTPRHTSPNEVIITDESTTTVPPSTIPPNIIPHNTTIPISRSQPEKEDPERAALIPRVLGEEYHANDGVVPLFSQWHPLACSATRCTHEETTLGEKSTADDRGGVPEPGRWHVVTLNDAHHLSLVPLWLKSRRQREFWVEVGGWLRSVEAAAAASERDNAGR</sequence>
<proteinExistence type="predicted"/>
<dbReference type="GO" id="GO:0006629">
    <property type="term" value="P:lipid metabolic process"/>
    <property type="evidence" value="ECO:0007669"/>
    <property type="project" value="UniProtKB-KW"/>
</dbReference>
<dbReference type="OrthoDB" id="206848at2759"/>
<keyword evidence="4" id="KW-0378">Hydrolase</keyword>
<evidence type="ECO:0000256" key="4">
    <source>
        <dbReference type="ARBA" id="ARBA00022801"/>
    </source>
</evidence>
<comment type="subcellular location">
    <subcellularLocation>
        <location evidence="1">Secreted</location>
    </subcellularLocation>
</comment>
<dbReference type="GO" id="GO:0016787">
    <property type="term" value="F:hydrolase activity"/>
    <property type="evidence" value="ECO:0007669"/>
    <property type="project" value="UniProtKB-KW"/>
</dbReference>
<evidence type="ECO:0000256" key="2">
    <source>
        <dbReference type="ARBA" id="ARBA00022525"/>
    </source>
</evidence>
<evidence type="ECO:0000256" key="1">
    <source>
        <dbReference type="ARBA" id="ARBA00004613"/>
    </source>
</evidence>
<name>A0A5C3QC81_9AGAR</name>
<evidence type="ECO:0000313" key="8">
    <source>
        <dbReference type="EMBL" id="TFK99664.1"/>
    </source>
</evidence>
<organism evidence="8 9">
    <name type="scientific">Pterulicium gracile</name>
    <dbReference type="NCBI Taxonomy" id="1884261"/>
    <lineage>
        <taxon>Eukaryota</taxon>
        <taxon>Fungi</taxon>
        <taxon>Dikarya</taxon>
        <taxon>Basidiomycota</taxon>
        <taxon>Agaricomycotina</taxon>
        <taxon>Agaricomycetes</taxon>
        <taxon>Agaricomycetidae</taxon>
        <taxon>Agaricales</taxon>
        <taxon>Pleurotineae</taxon>
        <taxon>Pterulaceae</taxon>
        <taxon>Pterulicium</taxon>
    </lineage>
</organism>
<feature type="domain" description="Lipase-like C-terminal" evidence="7">
    <location>
        <begin position="29"/>
        <end position="151"/>
    </location>
</feature>
<dbReference type="Pfam" id="PF24708">
    <property type="entry name" value="Lip_C"/>
    <property type="match status" value="1"/>
</dbReference>
<dbReference type="SUPFAM" id="SSF53474">
    <property type="entry name" value="alpha/beta-Hydrolases"/>
    <property type="match status" value="1"/>
</dbReference>
<evidence type="ECO:0000256" key="5">
    <source>
        <dbReference type="ARBA" id="ARBA00023098"/>
    </source>
</evidence>
<dbReference type="EMBL" id="ML178832">
    <property type="protein sequence ID" value="TFK99664.1"/>
    <property type="molecule type" value="Genomic_DNA"/>
</dbReference>
<evidence type="ECO:0000313" key="9">
    <source>
        <dbReference type="Proteomes" id="UP000305067"/>
    </source>
</evidence>
<dbReference type="Gene3D" id="3.40.50.1820">
    <property type="entry name" value="alpha/beta hydrolase"/>
    <property type="match status" value="1"/>
</dbReference>
<dbReference type="Proteomes" id="UP000305067">
    <property type="component" value="Unassembled WGS sequence"/>
</dbReference>
<feature type="region of interest" description="Disordered" evidence="6">
    <location>
        <begin position="351"/>
        <end position="382"/>
    </location>
</feature>
<dbReference type="GO" id="GO:0005576">
    <property type="term" value="C:extracellular region"/>
    <property type="evidence" value="ECO:0007669"/>
    <property type="project" value="UniProtKB-SubCell"/>
</dbReference>
<keyword evidence="3" id="KW-0732">Signal</keyword>
<dbReference type="InterPro" id="IPR029058">
    <property type="entry name" value="AB_hydrolase_fold"/>
</dbReference>
<keyword evidence="2" id="KW-0964">Secreted</keyword>
<evidence type="ECO:0000259" key="7">
    <source>
        <dbReference type="Pfam" id="PF24708"/>
    </source>
</evidence>
<dbReference type="AlphaFoldDB" id="A0A5C3QC81"/>
<dbReference type="PANTHER" id="PTHR34043:SF3">
    <property type="entry name" value="ALPHA_BETA-HYDROLASES SUPERFAMILY PROTEIN"/>
    <property type="match status" value="1"/>
</dbReference>
<gene>
    <name evidence="8" type="ORF">BDV98DRAFT_594607</name>
</gene>
<dbReference type="STRING" id="1884261.A0A5C3QC81"/>
<evidence type="ECO:0000256" key="6">
    <source>
        <dbReference type="SAM" id="MobiDB-lite"/>
    </source>
</evidence>
<dbReference type="InterPro" id="IPR056304">
    <property type="entry name" value="Lip-like_C"/>
</dbReference>
<keyword evidence="9" id="KW-1185">Reference proteome</keyword>
<reference evidence="8 9" key="1">
    <citation type="journal article" date="2019" name="Nat. Ecol. Evol.">
        <title>Megaphylogeny resolves global patterns of mushroom evolution.</title>
        <authorList>
            <person name="Varga T."/>
            <person name="Krizsan K."/>
            <person name="Foldi C."/>
            <person name="Dima B."/>
            <person name="Sanchez-Garcia M."/>
            <person name="Sanchez-Ramirez S."/>
            <person name="Szollosi G.J."/>
            <person name="Szarkandi J.G."/>
            <person name="Papp V."/>
            <person name="Albert L."/>
            <person name="Andreopoulos W."/>
            <person name="Angelini C."/>
            <person name="Antonin V."/>
            <person name="Barry K.W."/>
            <person name="Bougher N.L."/>
            <person name="Buchanan P."/>
            <person name="Buyck B."/>
            <person name="Bense V."/>
            <person name="Catcheside P."/>
            <person name="Chovatia M."/>
            <person name="Cooper J."/>
            <person name="Damon W."/>
            <person name="Desjardin D."/>
            <person name="Finy P."/>
            <person name="Geml J."/>
            <person name="Haridas S."/>
            <person name="Hughes K."/>
            <person name="Justo A."/>
            <person name="Karasinski D."/>
            <person name="Kautmanova I."/>
            <person name="Kiss B."/>
            <person name="Kocsube S."/>
            <person name="Kotiranta H."/>
            <person name="LaButti K.M."/>
            <person name="Lechner B.E."/>
            <person name="Liimatainen K."/>
            <person name="Lipzen A."/>
            <person name="Lukacs Z."/>
            <person name="Mihaltcheva S."/>
            <person name="Morgado L.N."/>
            <person name="Niskanen T."/>
            <person name="Noordeloos M.E."/>
            <person name="Ohm R.A."/>
            <person name="Ortiz-Santana B."/>
            <person name="Ovrebo C."/>
            <person name="Racz N."/>
            <person name="Riley R."/>
            <person name="Savchenko A."/>
            <person name="Shiryaev A."/>
            <person name="Soop K."/>
            <person name="Spirin V."/>
            <person name="Szebenyi C."/>
            <person name="Tomsovsky M."/>
            <person name="Tulloss R.E."/>
            <person name="Uehling J."/>
            <person name="Grigoriev I.V."/>
            <person name="Vagvolgyi C."/>
            <person name="Papp T."/>
            <person name="Martin F.M."/>
            <person name="Miettinen O."/>
            <person name="Hibbett D.S."/>
            <person name="Nagy L.G."/>
        </authorList>
    </citation>
    <scope>NUCLEOTIDE SEQUENCE [LARGE SCALE GENOMIC DNA]</scope>
    <source>
        <strain evidence="8 9">CBS 309.79</strain>
    </source>
</reference>
<evidence type="ECO:0000256" key="3">
    <source>
        <dbReference type="ARBA" id="ARBA00022729"/>
    </source>
</evidence>
<feature type="compositionally biased region" description="Low complexity" evidence="6">
    <location>
        <begin position="364"/>
        <end position="373"/>
    </location>
</feature>